<dbReference type="EMBL" id="BOSE01000015">
    <property type="protein sequence ID" value="GIP19470.1"/>
    <property type="molecule type" value="Genomic_DNA"/>
</dbReference>
<evidence type="ECO:0000256" key="2">
    <source>
        <dbReference type="ARBA" id="ARBA00023136"/>
    </source>
</evidence>
<dbReference type="GO" id="GO:0016020">
    <property type="term" value="C:membrane"/>
    <property type="evidence" value="ECO:0007669"/>
    <property type="project" value="InterPro"/>
</dbReference>
<evidence type="ECO:0000256" key="3">
    <source>
        <dbReference type="SAM" id="Phobius"/>
    </source>
</evidence>
<dbReference type="PANTHER" id="PTHR22550:SF5">
    <property type="entry name" value="LEUCINE ZIPPER PROTEIN 4"/>
    <property type="match status" value="1"/>
</dbReference>
<dbReference type="Proteomes" id="UP000683139">
    <property type="component" value="Unassembled WGS sequence"/>
</dbReference>
<evidence type="ECO:0000313" key="4">
    <source>
        <dbReference type="EMBL" id="GIP19470.1"/>
    </source>
</evidence>
<dbReference type="PANTHER" id="PTHR22550">
    <property type="entry name" value="SPORE GERMINATION PROTEIN"/>
    <property type="match status" value="1"/>
</dbReference>
<feature type="transmembrane region" description="Helical" evidence="3">
    <location>
        <begin position="355"/>
        <end position="372"/>
    </location>
</feature>
<dbReference type="Pfam" id="PF03323">
    <property type="entry name" value="GerA"/>
    <property type="match status" value="1"/>
</dbReference>
<keyword evidence="3" id="KW-0812">Transmembrane</keyword>
<reference evidence="4" key="1">
    <citation type="submission" date="2021-03" db="EMBL/GenBank/DDBJ databases">
        <title>Antimicrobial resistance genes in bacteria isolated from Japanese honey, and their potential for conferring macrolide and lincosamide resistance in the American foulbrood pathogen Paenibacillus larvae.</title>
        <authorList>
            <person name="Okamoto M."/>
            <person name="Kumagai M."/>
            <person name="Kanamori H."/>
            <person name="Takamatsu D."/>
        </authorList>
    </citation>
    <scope>NUCLEOTIDE SEQUENCE</scope>
    <source>
        <strain evidence="4">J40TS1</strain>
    </source>
</reference>
<dbReference type="PIRSF" id="PIRSF005690">
    <property type="entry name" value="GerBA"/>
    <property type="match status" value="1"/>
</dbReference>
<feature type="transmembrane region" description="Helical" evidence="3">
    <location>
        <begin position="411"/>
        <end position="438"/>
    </location>
</feature>
<feature type="transmembrane region" description="Helical" evidence="3">
    <location>
        <begin position="249"/>
        <end position="270"/>
    </location>
</feature>
<dbReference type="InterPro" id="IPR050768">
    <property type="entry name" value="UPF0353/GerABKA_families"/>
</dbReference>
<dbReference type="AlphaFoldDB" id="A0A919YTK8"/>
<proteinExistence type="inferred from homology"/>
<protein>
    <submittedName>
        <fullName evidence="4">Spore germination protein KA</fullName>
    </submittedName>
</protein>
<comment type="similarity">
    <text evidence="1">Belongs to the GerABKA family.</text>
</comment>
<feature type="transmembrane region" description="Helical" evidence="3">
    <location>
        <begin position="291"/>
        <end position="310"/>
    </location>
</feature>
<dbReference type="RefSeq" id="WP_213520238.1">
    <property type="nucleotide sequence ID" value="NZ_BOSE01000015.1"/>
</dbReference>
<gene>
    <name evidence="4" type="primary">gerKA_2</name>
    <name evidence="4" type="ORF">J40TS1_51120</name>
</gene>
<organism evidence="4 5">
    <name type="scientific">Paenibacillus montaniterrae</name>
    <dbReference type="NCBI Taxonomy" id="429341"/>
    <lineage>
        <taxon>Bacteria</taxon>
        <taxon>Bacillati</taxon>
        <taxon>Bacillota</taxon>
        <taxon>Bacilli</taxon>
        <taxon>Bacillales</taxon>
        <taxon>Paenibacillaceae</taxon>
        <taxon>Paenibacillus</taxon>
    </lineage>
</organism>
<evidence type="ECO:0000313" key="5">
    <source>
        <dbReference type="Proteomes" id="UP000683139"/>
    </source>
</evidence>
<evidence type="ECO:0000256" key="1">
    <source>
        <dbReference type="ARBA" id="ARBA00005278"/>
    </source>
</evidence>
<accession>A0A919YTK8</accession>
<keyword evidence="2 3" id="KW-0472">Membrane</keyword>
<dbReference type="InterPro" id="IPR004995">
    <property type="entry name" value="Spore_Ger"/>
</dbReference>
<comment type="caution">
    <text evidence="4">The sequence shown here is derived from an EMBL/GenBank/DDBJ whole genome shotgun (WGS) entry which is preliminary data.</text>
</comment>
<dbReference type="GO" id="GO:0009847">
    <property type="term" value="P:spore germination"/>
    <property type="evidence" value="ECO:0007669"/>
    <property type="project" value="InterPro"/>
</dbReference>
<feature type="transmembrane region" description="Helical" evidence="3">
    <location>
        <begin position="378"/>
        <end position="399"/>
    </location>
</feature>
<keyword evidence="3" id="KW-1133">Transmembrane helix</keyword>
<sequence>MRAAEYRIEELIGKVTSELGHSVDLSVRQFTIGVQQAPVAAIWLNGMVDSQTLDESVLSPLLSYNRSVNLSVHKNLYVLLRDLITAKKITHDLTIDQAIEYVLAGNTIIVMDGYEHCIAVETIGYETRSIEEPSSTVVVRGPRDGFVESLEVNVSLIRRRIVNRKLRVEQLVVGSVTNTSVLIVYLEDRAPVKLVGEVHSRINRINIDSVLESNYIEELIRDNRYSLFPTVYSTERPDDVAEGIVAGRVAILVSGTPFALLVPCTLFLLMKSPEDYYIAYPVATFVRWIRFVGLFIALVFPALYVGVLLFHPEMIPPPLLSSILSAREGVPFPLLIEALLMELTFEGLREAGIRMPRAVGSAISIVGALVIGESAVRAGIISSPTVIVVAGTAISTFIIPSVDLSGTLRLLRFFMLLCASIAGLYGILIGLILIGLHLTSLYSFGTPYLSPIAPYNRHEALKTLIRVPWWALRTRTRKKHNRG</sequence>
<name>A0A919YTK8_9BACL</name>
<keyword evidence="5" id="KW-1185">Reference proteome</keyword>